<organism evidence="1 2">
    <name type="scientific">Penicillium roqueforti (strain FM164)</name>
    <dbReference type="NCBI Taxonomy" id="1365484"/>
    <lineage>
        <taxon>Eukaryota</taxon>
        <taxon>Fungi</taxon>
        <taxon>Dikarya</taxon>
        <taxon>Ascomycota</taxon>
        <taxon>Pezizomycotina</taxon>
        <taxon>Eurotiomycetes</taxon>
        <taxon>Eurotiomycetidae</taxon>
        <taxon>Eurotiales</taxon>
        <taxon>Aspergillaceae</taxon>
        <taxon>Penicillium</taxon>
    </lineage>
</organism>
<gene>
    <name evidence="1" type="ORF">PROQFM164_S06g000323</name>
</gene>
<keyword evidence="2" id="KW-1185">Reference proteome</keyword>
<sequence length="92" mass="10276">MSYSLPCRPCSSASRAVTHFLPRAILARKESHGLELPSHIQAIINAFSQFHSWYRQVRLVNFPYGTRGMTAYVDCAVCVKIGRLINGIQLGP</sequence>
<name>W6R6C6_PENRF</name>
<reference evidence="1" key="1">
    <citation type="journal article" date="2014" name="Nat. Commun.">
        <title>Multiple recent horizontal transfers of a large genomic region in cheese making fungi.</title>
        <authorList>
            <person name="Cheeseman K."/>
            <person name="Ropars J."/>
            <person name="Renault P."/>
            <person name="Dupont J."/>
            <person name="Gouzy J."/>
            <person name="Branca A."/>
            <person name="Abraham A.L."/>
            <person name="Ceppi M."/>
            <person name="Conseiller E."/>
            <person name="Debuchy R."/>
            <person name="Malagnac F."/>
            <person name="Goarin A."/>
            <person name="Silar P."/>
            <person name="Lacoste S."/>
            <person name="Sallet E."/>
            <person name="Bensimon A."/>
            <person name="Giraud T."/>
            <person name="Brygoo Y."/>
        </authorList>
    </citation>
    <scope>NUCLEOTIDE SEQUENCE [LARGE SCALE GENOMIC DNA]</scope>
    <source>
        <strain evidence="1">FM164</strain>
    </source>
</reference>
<protein>
    <submittedName>
        <fullName evidence="1">Uncharacterized protein</fullName>
    </submittedName>
</protein>
<proteinExistence type="predicted"/>
<dbReference type="EMBL" id="HG792020">
    <property type="protein sequence ID" value="CDM37362.1"/>
    <property type="molecule type" value="Genomic_DNA"/>
</dbReference>
<dbReference type="AlphaFoldDB" id="W6R6C6"/>
<evidence type="ECO:0000313" key="2">
    <source>
        <dbReference type="Proteomes" id="UP000030686"/>
    </source>
</evidence>
<dbReference type="Proteomes" id="UP000030686">
    <property type="component" value="Unassembled WGS sequence"/>
</dbReference>
<evidence type="ECO:0000313" key="1">
    <source>
        <dbReference type="EMBL" id="CDM37362.1"/>
    </source>
</evidence>
<accession>W6R6C6</accession>